<keyword evidence="11" id="KW-1185">Reference proteome</keyword>
<evidence type="ECO:0000256" key="3">
    <source>
        <dbReference type="ARBA" id="ARBA00022692"/>
    </source>
</evidence>
<dbReference type="VEuPathDB" id="FungiDB:H310_02188"/>
<evidence type="ECO:0000256" key="1">
    <source>
        <dbReference type="ARBA" id="ARBA00004273"/>
    </source>
</evidence>
<keyword evidence="6" id="KW-0496">Mitochondrion</keyword>
<feature type="coiled-coil region" evidence="8">
    <location>
        <begin position="234"/>
        <end position="298"/>
    </location>
</feature>
<dbReference type="InterPro" id="IPR019133">
    <property type="entry name" value="MIC60"/>
</dbReference>
<dbReference type="AlphaFoldDB" id="A0A418AWS9"/>
<evidence type="ECO:0000256" key="9">
    <source>
        <dbReference type="SAM" id="MobiDB-lite"/>
    </source>
</evidence>
<evidence type="ECO:0000256" key="7">
    <source>
        <dbReference type="ARBA" id="ARBA00023136"/>
    </source>
</evidence>
<organism evidence="10 11">
    <name type="scientific">Aphanomyces invadans</name>
    <dbReference type="NCBI Taxonomy" id="157072"/>
    <lineage>
        <taxon>Eukaryota</taxon>
        <taxon>Sar</taxon>
        <taxon>Stramenopiles</taxon>
        <taxon>Oomycota</taxon>
        <taxon>Saprolegniomycetes</taxon>
        <taxon>Saprolegniales</taxon>
        <taxon>Verrucalvaceae</taxon>
        <taxon>Aphanomyces</taxon>
    </lineage>
</organism>
<evidence type="ECO:0000256" key="8">
    <source>
        <dbReference type="SAM" id="Coils"/>
    </source>
</evidence>
<comment type="similarity">
    <text evidence="2">Belongs to the MICOS complex subunit Mic60 family.</text>
</comment>
<keyword evidence="5" id="KW-1133">Transmembrane helix</keyword>
<evidence type="ECO:0008006" key="12">
    <source>
        <dbReference type="Google" id="ProtNLM"/>
    </source>
</evidence>
<dbReference type="PANTHER" id="PTHR15415:SF7">
    <property type="entry name" value="MICOS COMPLEX SUBUNIT MIC60"/>
    <property type="match status" value="1"/>
</dbReference>
<evidence type="ECO:0000256" key="2">
    <source>
        <dbReference type="ARBA" id="ARBA00010877"/>
    </source>
</evidence>
<evidence type="ECO:0000256" key="5">
    <source>
        <dbReference type="ARBA" id="ARBA00022989"/>
    </source>
</evidence>
<dbReference type="GO" id="GO:0061617">
    <property type="term" value="C:MICOS complex"/>
    <property type="evidence" value="ECO:0007669"/>
    <property type="project" value="TreeGrafter"/>
</dbReference>
<proteinExistence type="inferred from homology"/>
<feature type="region of interest" description="Disordered" evidence="9">
    <location>
        <begin position="1"/>
        <end position="40"/>
    </location>
</feature>
<feature type="region of interest" description="Disordered" evidence="9">
    <location>
        <begin position="143"/>
        <end position="166"/>
    </location>
</feature>
<feature type="compositionally biased region" description="Pro residues" evidence="9">
    <location>
        <begin position="1"/>
        <end position="13"/>
    </location>
</feature>
<evidence type="ECO:0000256" key="6">
    <source>
        <dbReference type="ARBA" id="ARBA00023128"/>
    </source>
</evidence>
<evidence type="ECO:0000313" key="10">
    <source>
        <dbReference type="EMBL" id="RHY30008.1"/>
    </source>
</evidence>
<feature type="compositionally biased region" description="Basic and acidic residues" evidence="9">
    <location>
        <begin position="143"/>
        <end position="153"/>
    </location>
</feature>
<sequence>MAKPPAAPLPPPAATGKPGAVAPKPEWSKPLTSKAAPPKSSGGGIVYAVLLASMGATGGLGYYIHENPNFNPTFLKDNEVFVKFREFVLSSFPSSKASLSSTVIVVPESPTRKQQVDKVEVTKKKTTDIKKAAASKQAVDAKKAELTKEEVPKTADPPADVVKDESKDAVTVTEVVQTKAVDTAADEKVTAKKDDTPHTIAEVAASIVKQAEHVVEVAEAAVHEELVKAEHILLTEAQKATTALQKKLDDASAKEQAAIDELNKELVAFEDKAKEVSAATKNKVVKKARAEAEALVEELDHTILADIKVLRHKRRLQCLKRWGGWQELDAESLRLRVAQLATEMKNRSKWEAVRLMESLRRMEEEVHAQLITRNARHELEGLRAQHEAELKALVDAEKTVVQAAFDQKLAALQAEADKKLHDTIVEKTQAIQAAAEHEQADRIHALEDIRVQVKAVNELLGATSNYEAFSHKVHKVSVAALALTNRIEAAAPLHSEINALRAAGKGDELIEATVKTLAKFGDGAPSVAQLQDRFKVVQKAARKAALVPESSQGGMVGHLFANALYFLLIPPGGPIQGNDAEAIISRAEYALRAGDIEAAVVEVDKLSGLPREVVSDWVAAAKSRLAVEQTAKVVKAHISLLAASLS</sequence>
<accession>A0A418AWS9</accession>
<reference evidence="10 11" key="1">
    <citation type="submission" date="2018-08" db="EMBL/GenBank/DDBJ databases">
        <title>Aphanomyces genome sequencing and annotation.</title>
        <authorList>
            <person name="Minardi D."/>
            <person name="Oidtmann B."/>
            <person name="Van Der Giezen M."/>
            <person name="Studholme D.J."/>
        </authorList>
    </citation>
    <scope>NUCLEOTIDE SEQUENCE [LARGE SCALE GENOMIC DNA]</scope>
    <source>
        <strain evidence="10 11">NJM0002</strain>
    </source>
</reference>
<keyword evidence="3" id="KW-0812">Transmembrane</keyword>
<comment type="caution">
    <text evidence="10">The sequence shown here is derived from an EMBL/GenBank/DDBJ whole genome shotgun (WGS) entry which is preliminary data.</text>
</comment>
<dbReference type="EMBL" id="QUSY01000366">
    <property type="protein sequence ID" value="RHY30008.1"/>
    <property type="molecule type" value="Genomic_DNA"/>
</dbReference>
<dbReference type="Proteomes" id="UP000285060">
    <property type="component" value="Unassembled WGS sequence"/>
</dbReference>
<keyword evidence="4" id="KW-0999">Mitochondrion inner membrane</keyword>
<feature type="compositionally biased region" description="Low complexity" evidence="9">
    <location>
        <begin position="14"/>
        <end position="25"/>
    </location>
</feature>
<keyword evidence="7" id="KW-0472">Membrane</keyword>
<dbReference type="Pfam" id="PF09731">
    <property type="entry name" value="Mitofilin"/>
    <property type="match status" value="1"/>
</dbReference>
<dbReference type="PANTHER" id="PTHR15415">
    <property type="entry name" value="MITOFILIN"/>
    <property type="match status" value="1"/>
</dbReference>
<keyword evidence="8" id="KW-0175">Coiled coil</keyword>
<comment type="subcellular location">
    <subcellularLocation>
        <location evidence="1">Mitochondrion inner membrane</location>
    </subcellularLocation>
</comment>
<feature type="coiled-coil region" evidence="8">
    <location>
        <begin position="345"/>
        <end position="399"/>
    </location>
</feature>
<evidence type="ECO:0000256" key="4">
    <source>
        <dbReference type="ARBA" id="ARBA00022792"/>
    </source>
</evidence>
<evidence type="ECO:0000313" key="11">
    <source>
        <dbReference type="Proteomes" id="UP000285060"/>
    </source>
</evidence>
<name>A0A418AWS9_9STRA</name>
<dbReference type="GO" id="GO:0042407">
    <property type="term" value="P:cristae formation"/>
    <property type="evidence" value="ECO:0007669"/>
    <property type="project" value="TreeGrafter"/>
</dbReference>
<gene>
    <name evidence="10" type="ORF">DYB32_004691</name>
</gene>
<protein>
    <recommendedName>
        <fullName evidence="12">Mitofilin</fullName>
    </recommendedName>
</protein>